<accession>A0A9P8Q2C3</accession>
<sequence>MVFWFTSSHNDGNMMLGRDLDLSLPTLAVVVAFLILAGCWAEDKVVALVPAVEVVAVEVAVAAVVAAEEAEEVTGFWVKTKRSEETDTTFCWSFRSAARQSWSSFSLTSTVGVETMLDLHKCWYGVTNSFSSSSSSFTGEAFDGMCV</sequence>
<organism evidence="1 2">
    <name type="scientific">Wickerhamomyces pijperi</name>
    <name type="common">Yeast</name>
    <name type="synonym">Pichia pijperi</name>
    <dbReference type="NCBI Taxonomy" id="599730"/>
    <lineage>
        <taxon>Eukaryota</taxon>
        <taxon>Fungi</taxon>
        <taxon>Dikarya</taxon>
        <taxon>Ascomycota</taxon>
        <taxon>Saccharomycotina</taxon>
        <taxon>Saccharomycetes</taxon>
        <taxon>Phaffomycetales</taxon>
        <taxon>Wickerhamomycetaceae</taxon>
        <taxon>Wickerhamomyces</taxon>
    </lineage>
</organism>
<gene>
    <name evidence="1" type="ORF">WICPIJ_007158</name>
</gene>
<reference evidence="1" key="2">
    <citation type="submission" date="2021-01" db="EMBL/GenBank/DDBJ databases">
        <authorList>
            <person name="Schikora-Tamarit M.A."/>
        </authorList>
    </citation>
    <scope>NUCLEOTIDE SEQUENCE</scope>
    <source>
        <strain evidence="1">CBS2887</strain>
    </source>
</reference>
<evidence type="ECO:0000313" key="1">
    <source>
        <dbReference type="EMBL" id="KAH3681852.1"/>
    </source>
</evidence>
<reference evidence="1" key="1">
    <citation type="journal article" date="2021" name="Open Biol.">
        <title>Shared evolutionary footprints suggest mitochondrial oxidative damage underlies multiple complex I losses in fungi.</title>
        <authorList>
            <person name="Schikora-Tamarit M.A."/>
            <person name="Marcet-Houben M."/>
            <person name="Nosek J."/>
            <person name="Gabaldon T."/>
        </authorList>
    </citation>
    <scope>NUCLEOTIDE SEQUENCE</scope>
    <source>
        <strain evidence="1">CBS2887</strain>
    </source>
</reference>
<comment type="caution">
    <text evidence="1">The sequence shown here is derived from an EMBL/GenBank/DDBJ whole genome shotgun (WGS) entry which is preliminary data.</text>
</comment>
<dbReference type="AlphaFoldDB" id="A0A9P8Q2C3"/>
<dbReference type="EMBL" id="JAEUBG010004184">
    <property type="protein sequence ID" value="KAH3681852.1"/>
    <property type="molecule type" value="Genomic_DNA"/>
</dbReference>
<protein>
    <submittedName>
        <fullName evidence="1">Uncharacterized protein</fullName>
    </submittedName>
</protein>
<name>A0A9P8Q2C3_WICPI</name>
<evidence type="ECO:0000313" key="2">
    <source>
        <dbReference type="Proteomes" id="UP000774326"/>
    </source>
</evidence>
<proteinExistence type="predicted"/>
<dbReference type="Proteomes" id="UP000774326">
    <property type="component" value="Unassembled WGS sequence"/>
</dbReference>
<keyword evidence="2" id="KW-1185">Reference proteome</keyword>